<comment type="similarity">
    <text evidence="1">Belongs to the HipA Ser/Thr kinase family.</text>
</comment>
<dbReference type="AlphaFoldDB" id="A0A9X2ERV2"/>
<evidence type="ECO:0000256" key="2">
    <source>
        <dbReference type="ARBA" id="ARBA00022679"/>
    </source>
</evidence>
<dbReference type="GO" id="GO:0004674">
    <property type="term" value="F:protein serine/threonine kinase activity"/>
    <property type="evidence" value="ECO:0007669"/>
    <property type="project" value="TreeGrafter"/>
</dbReference>
<dbReference type="InterPro" id="IPR017508">
    <property type="entry name" value="HipA_N1"/>
</dbReference>
<dbReference type="Pfam" id="PF13657">
    <property type="entry name" value="Couple_hipA"/>
    <property type="match status" value="1"/>
</dbReference>
<evidence type="ECO:0000259" key="4">
    <source>
        <dbReference type="Pfam" id="PF07804"/>
    </source>
</evidence>
<dbReference type="EMBL" id="JALBWM010000173">
    <property type="protein sequence ID" value="MCO1336669.1"/>
    <property type="molecule type" value="Genomic_DNA"/>
</dbReference>
<dbReference type="Proteomes" id="UP001139028">
    <property type="component" value="Unassembled WGS sequence"/>
</dbReference>
<evidence type="ECO:0000256" key="1">
    <source>
        <dbReference type="ARBA" id="ARBA00010164"/>
    </source>
</evidence>
<evidence type="ECO:0000256" key="3">
    <source>
        <dbReference type="ARBA" id="ARBA00022777"/>
    </source>
</evidence>
<feature type="domain" description="HipA N-terminal subdomain 1" evidence="5">
    <location>
        <begin position="9"/>
        <end position="120"/>
    </location>
</feature>
<keyword evidence="2" id="KW-0808">Transferase</keyword>
<name>A0A9X2ERV2_9GAMM</name>
<sequence length="432" mass="48189">MVNQTNTATVHLWDEMVGAVHWDDAGYGSFEYAPEFLQKGLDIAPVTMPSDVSSEPYMFRTLNRETFKGLPGLLADCLPDKFGNAVIDAWLARQGRTPASFNPIERLCYTGTRGMGALEFQPAVDGTFRDSVDINVEELVKLAAAITHKQIGLNAQLGECDTQKSGTLLDILRVGTSAGGARAKAVIAMNGKGDIRSGQVPAPKGYDYWLLKFDGAGDLELGSTDGYGRVEFAYYFMAREAGIDMTECKLLQENGRAHFMTQRFDRVNGQKLHMQSLCGIAHLDFNMAGAHSYEQLFSVMRELYLPKNEAIQQYRRMVFNVLARNQDDHTKNIAFLMDQRGEWSLSPAFDITYAHNPGGAWTSQHQMSVNGKRDHFVLEDLIAVGKVISIKRPMDIIDEVAKAIEKWEEFAENAGVSEDRIIVIGQNHRKLY</sequence>
<comment type="caution">
    <text evidence="6">The sequence shown here is derived from an EMBL/GenBank/DDBJ whole genome shotgun (WGS) entry which is preliminary data.</text>
</comment>
<evidence type="ECO:0000313" key="6">
    <source>
        <dbReference type="EMBL" id="MCO1336669.1"/>
    </source>
</evidence>
<dbReference type="GO" id="GO:0005829">
    <property type="term" value="C:cytosol"/>
    <property type="evidence" value="ECO:0007669"/>
    <property type="project" value="TreeGrafter"/>
</dbReference>
<accession>A0A9X2ERV2</accession>
<organism evidence="6 7">
    <name type="scientific">Microbulbifer okhotskensis</name>
    <dbReference type="NCBI Taxonomy" id="2926617"/>
    <lineage>
        <taxon>Bacteria</taxon>
        <taxon>Pseudomonadati</taxon>
        <taxon>Pseudomonadota</taxon>
        <taxon>Gammaproteobacteria</taxon>
        <taxon>Cellvibrionales</taxon>
        <taxon>Microbulbiferaceae</taxon>
        <taxon>Microbulbifer</taxon>
    </lineage>
</organism>
<dbReference type="PANTHER" id="PTHR37419:SF8">
    <property type="entry name" value="TOXIN YJJJ"/>
    <property type="match status" value="1"/>
</dbReference>
<keyword evidence="7" id="KW-1185">Reference proteome</keyword>
<reference evidence="6" key="1">
    <citation type="journal article" date="2022" name="Arch. Microbiol.">
        <title>Microbulbifer okhotskensis sp. nov., isolated from a deep bottom sediment of the Okhotsk Sea.</title>
        <authorList>
            <person name="Romanenko L."/>
            <person name="Kurilenko V."/>
            <person name="Otstavnykh N."/>
            <person name="Velansky P."/>
            <person name="Isaeva M."/>
            <person name="Mikhailov V."/>
        </authorList>
    </citation>
    <scope>NUCLEOTIDE SEQUENCE</scope>
    <source>
        <strain evidence="6">OS29</strain>
    </source>
</reference>
<evidence type="ECO:0000259" key="5">
    <source>
        <dbReference type="Pfam" id="PF13657"/>
    </source>
</evidence>
<feature type="domain" description="HipA-like C-terminal" evidence="4">
    <location>
        <begin position="176"/>
        <end position="406"/>
    </location>
</feature>
<dbReference type="PANTHER" id="PTHR37419">
    <property type="entry name" value="SERINE/THREONINE-PROTEIN KINASE TOXIN HIPA"/>
    <property type="match status" value="1"/>
</dbReference>
<dbReference type="InterPro" id="IPR012893">
    <property type="entry name" value="HipA-like_C"/>
</dbReference>
<dbReference type="InterPro" id="IPR052028">
    <property type="entry name" value="HipA_Ser/Thr_kinase"/>
</dbReference>
<keyword evidence="3" id="KW-0418">Kinase</keyword>
<dbReference type="Pfam" id="PF07804">
    <property type="entry name" value="HipA_C"/>
    <property type="match status" value="1"/>
</dbReference>
<gene>
    <name evidence="6" type="ORF">MO867_20290</name>
</gene>
<dbReference type="Gene3D" id="1.10.1070.20">
    <property type="match status" value="1"/>
</dbReference>
<dbReference type="RefSeq" id="WP_252472486.1">
    <property type="nucleotide sequence ID" value="NZ_JALBWM010000173.1"/>
</dbReference>
<protein>
    <submittedName>
        <fullName evidence="6">Type II toxin-antitoxin system HipA family toxin</fullName>
    </submittedName>
</protein>
<evidence type="ECO:0000313" key="7">
    <source>
        <dbReference type="Proteomes" id="UP001139028"/>
    </source>
</evidence>
<proteinExistence type="inferred from homology"/>